<sequence length="213" mass="23753">MLARWLTVLDTYDFSVEHRKGCLHGNADTLSRLPFRNRRCKCESCTDCNNGSSKGNILPRTLAPDPCVSTPCCQDDCSDDGPELYALKHCDSQYKRMVGGFDTVSSSQKGILMPKAFSGKARSDDVHCSSIQSFDDSIHHCNLNEMDESTVLCSNLIENWSQEQLEEMQSSDPDIKTLIQFKSVLCEKTSTSAINEYSQNVRILCGVYGKALQ</sequence>
<organism evidence="1 2">
    <name type="scientific">Dreissena polymorpha</name>
    <name type="common">Zebra mussel</name>
    <name type="synonym">Mytilus polymorpha</name>
    <dbReference type="NCBI Taxonomy" id="45954"/>
    <lineage>
        <taxon>Eukaryota</taxon>
        <taxon>Metazoa</taxon>
        <taxon>Spiralia</taxon>
        <taxon>Lophotrochozoa</taxon>
        <taxon>Mollusca</taxon>
        <taxon>Bivalvia</taxon>
        <taxon>Autobranchia</taxon>
        <taxon>Heteroconchia</taxon>
        <taxon>Euheterodonta</taxon>
        <taxon>Imparidentia</taxon>
        <taxon>Neoheterodontei</taxon>
        <taxon>Myida</taxon>
        <taxon>Dreissenoidea</taxon>
        <taxon>Dreissenidae</taxon>
        <taxon>Dreissena</taxon>
    </lineage>
</organism>
<dbReference type="EMBL" id="JAIWYP010000007">
    <property type="protein sequence ID" value="KAH3794703.1"/>
    <property type="molecule type" value="Genomic_DNA"/>
</dbReference>
<proteinExistence type="predicted"/>
<evidence type="ECO:0000313" key="2">
    <source>
        <dbReference type="Proteomes" id="UP000828390"/>
    </source>
</evidence>
<comment type="caution">
    <text evidence="1">The sequence shown here is derived from an EMBL/GenBank/DDBJ whole genome shotgun (WGS) entry which is preliminary data.</text>
</comment>
<accession>A0A9D4J3S5</accession>
<keyword evidence="2" id="KW-1185">Reference proteome</keyword>
<reference evidence="1" key="2">
    <citation type="submission" date="2020-11" db="EMBL/GenBank/DDBJ databases">
        <authorList>
            <person name="McCartney M.A."/>
            <person name="Auch B."/>
            <person name="Kono T."/>
            <person name="Mallez S."/>
            <person name="Becker A."/>
            <person name="Gohl D.M."/>
            <person name="Silverstein K.A.T."/>
            <person name="Koren S."/>
            <person name="Bechman K.B."/>
            <person name="Herman A."/>
            <person name="Abrahante J.E."/>
            <person name="Garbe J."/>
        </authorList>
    </citation>
    <scope>NUCLEOTIDE SEQUENCE</scope>
    <source>
        <strain evidence="1">Duluth1</strain>
        <tissue evidence="1">Whole animal</tissue>
    </source>
</reference>
<dbReference type="Proteomes" id="UP000828390">
    <property type="component" value="Unassembled WGS sequence"/>
</dbReference>
<name>A0A9D4J3S5_DREPO</name>
<protein>
    <submittedName>
        <fullName evidence="1">Uncharacterized protein</fullName>
    </submittedName>
</protein>
<reference evidence="1" key="1">
    <citation type="journal article" date="2019" name="bioRxiv">
        <title>The Genome of the Zebra Mussel, Dreissena polymorpha: A Resource for Invasive Species Research.</title>
        <authorList>
            <person name="McCartney M.A."/>
            <person name="Auch B."/>
            <person name="Kono T."/>
            <person name="Mallez S."/>
            <person name="Zhang Y."/>
            <person name="Obille A."/>
            <person name="Becker A."/>
            <person name="Abrahante J.E."/>
            <person name="Garbe J."/>
            <person name="Badalamenti J.P."/>
            <person name="Herman A."/>
            <person name="Mangelson H."/>
            <person name="Liachko I."/>
            <person name="Sullivan S."/>
            <person name="Sone E.D."/>
            <person name="Koren S."/>
            <person name="Silverstein K.A.T."/>
            <person name="Beckman K.B."/>
            <person name="Gohl D.M."/>
        </authorList>
    </citation>
    <scope>NUCLEOTIDE SEQUENCE</scope>
    <source>
        <strain evidence="1">Duluth1</strain>
        <tissue evidence="1">Whole animal</tissue>
    </source>
</reference>
<evidence type="ECO:0000313" key="1">
    <source>
        <dbReference type="EMBL" id="KAH3794703.1"/>
    </source>
</evidence>
<gene>
    <name evidence="1" type="ORF">DPMN_148241</name>
</gene>
<dbReference type="AlphaFoldDB" id="A0A9D4J3S5"/>